<protein>
    <recommendedName>
        <fullName evidence="7">1-acyl-sn-glycerol-3-phosphate acyltransferase</fullName>
        <ecNumber evidence="7">2.3.1.51</ecNumber>
    </recommendedName>
</protein>
<evidence type="ECO:0000313" key="10">
    <source>
        <dbReference type="EMBL" id="MCY6960595.1"/>
    </source>
</evidence>
<keyword evidence="8" id="KW-0812">Transmembrane</keyword>
<evidence type="ECO:0000256" key="1">
    <source>
        <dbReference type="ARBA" id="ARBA00005189"/>
    </source>
</evidence>
<dbReference type="GO" id="GO:0016746">
    <property type="term" value="F:acyltransferase activity"/>
    <property type="evidence" value="ECO:0007669"/>
    <property type="project" value="UniProtKB-KW"/>
</dbReference>
<dbReference type="InterPro" id="IPR002123">
    <property type="entry name" value="Plipid/glycerol_acylTrfase"/>
</dbReference>
<dbReference type="Proteomes" id="UP001144612">
    <property type="component" value="Unassembled WGS sequence"/>
</dbReference>
<sequence length="235" mass="26987">MKSIVLYIYFVFYMIGISFKRIKLNYLKKHKGEKAAQEYIYLAASKWAKHILKIVGVKVECEGLENIPSEACCFISNHQGNFDFIAIMATIDKPIGFIAKKEMQKLKILSVWMKDLKCVFIDRNNIRESLKAINEGAENLKKGNSMLIFPEGTRSKSKNLGEFKKGSLKMALKAKAPIVPITVDGSYKIFEDHNGWLRKGTIRLVVDKPIYPDELPREEQKNLTEIIRNEIEKNL</sequence>
<evidence type="ECO:0000256" key="2">
    <source>
        <dbReference type="ARBA" id="ARBA00008655"/>
    </source>
</evidence>
<dbReference type="RefSeq" id="WP_268063031.1">
    <property type="nucleotide sequence ID" value="NZ_JAPQFJ010000035.1"/>
</dbReference>
<keyword evidence="8" id="KW-0472">Membrane</keyword>
<feature type="transmembrane region" description="Helical" evidence="8">
    <location>
        <begin position="6"/>
        <end position="22"/>
    </location>
</feature>
<keyword evidence="11" id="KW-1185">Reference proteome</keyword>
<comment type="similarity">
    <text evidence="2 7">Belongs to the 1-acyl-sn-glycerol-3-phosphate acyltransferase family.</text>
</comment>
<comment type="caution">
    <text evidence="10">The sequence shown here is derived from an EMBL/GenBank/DDBJ whole genome shotgun (WGS) entry which is preliminary data.</text>
</comment>
<keyword evidence="6 7" id="KW-0012">Acyltransferase</keyword>
<dbReference type="CDD" id="cd07989">
    <property type="entry name" value="LPLAT_AGPAT-like"/>
    <property type="match status" value="1"/>
</dbReference>
<reference evidence="10" key="1">
    <citation type="submission" date="2022-12" db="EMBL/GenBank/DDBJ databases">
        <title>Clostridium sp. nov., isolated from industrial wastewater.</title>
        <authorList>
            <person name="Jiayan W."/>
        </authorList>
    </citation>
    <scope>NUCLEOTIDE SEQUENCE</scope>
    <source>
        <strain evidence="10">ZC22-4</strain>
    </source>
</reference>
<comment type="catalytic activity">
    <reaction evidence="7">
        <text>a 1-acyl-sn-glycero-3-phosphate + an acyl-CoA = a 1,2-diacyl-sn-glycero-3-phosphate + CoA</text>
        <dbReference type="Rhea" id="RHEA:19709"/>
        <dbReference type="ChEBI" id="CHEBI:57287"/>
        <dbReference type="ChEBI" id="CHEBI:57970"/>
        <dbReference type="ChEBI" id="CHEBI:58342"/>
        <dbReference type="ChEBI" id="CHEBI:58608"/>
        <dbReference type="EC" id="2.3.1.51"/>
    </reaction>
</comment>
<evidence type="ECO:0000256" key="6">
    <source>
        <dbReference type="ARBA" id="ARBA00023315"/>
    </source>
</evidence>
<dbReference type="InterPro" id="IPR004552">
    <property type="entry name" value="AGP_acyltrans"/>
</dbReference>
<dbReference type="EC" id="2.3.1.51" evidence="7"/>
<feature type="domain" description="Phospholipid/glycerol acyltransferase" evidence="9">
    <location>
        <begin position="72"/>
        <end position="186"/>
    </location>
</feature>
<gene>
    <name evidence="10" type="ORF">OW729_18535</name>
</gene>
<keyword evidence="7" id="KW-1208">Phospholipid metabolism</keyword>
<evidence type="ECO:0000256" key="7">
    <source>
        <dbReference type="RuleBase" id="RU361267"/>
    </source>
</evidence>
<evidence type="ECO:0000259" key="9">
    <source>
        <dbReference type="SMART" id="SM00563"/>
    </source>
</evidence>
<keyword evidence="4 7" id="KW-0808">Transferase</keyword>
<evidence type="ECO:0000313" key="11">
    <source>
        <dbReference type="Proteomes" id="UP001144612"/>
    </source>
</evidence>
<proteinExistence type="inferred from homology"/>
<dbReference type="SUPFAM" id="SSF69593">
    <property type="entry name" value="Glycerol-3-phosphate (1)-acyltransferase"/>
    <property type="match status" value="1"/>
</dbReference>
<accession>A0ABT4DE55</accession>
<evidence type="ECO:0000256" key="3">
    <source>
        <dbReference type="ARBA" id="ARBA00022516"/>
    </source>
</evidence>
<dbReference type="NCBIfam" id="TIGR00530">
    <property type="entry name" value="AGP_acyltrn"/>
    <property type="match status" value="1"/>
</dbReference>
<dbReference type="EMBL" id="JAPQFJ010000035">
    <property type="protein sequence ID" value="MCY6960595.1"/>
    <property type="molecule type" value="Genomic_DNA"/>
</dbReference>
<dbReference type="PANTHER" id="PTHR10434:SF64">
    <property type="entry name" value="1-ACYL-SN-GLYCEROL-3-PHOSPHATE ACYLTRANSFERASE-RELATED"/>
    <property type="match status" value="1"/>
</dbReference>
<evidence type="ECO:0000256" key="4">
    <source>
        <dbReference type="ARBA" id="ARBA00022679"/>
    </source>
</evidence>
<organism evidence="10 11">
    <name type="scientific">Clostridium brassicae</name>
    <dbReference type="NCBI Taxonomy" id="2999072"/>
    <lineage>
        <taxon>Bacteria</taxon>
        <taxon>Bacillati</taxon>
        <taxon>Bacillota</taxon>
        <taxon>Clostridia</taxon>
        <taxon>Eubacteriales</taxon>
        <taxon>Clostridiaceae</taxon>
        <taxon>Clostridium</taxon>
    </lineage>
</organism>
<dbReference type="SMART" id="SM00563">
    <property type="entry name" value="PlsC"/>
    <property type="match status" value="1"/>
</dbReference>
<dbReference type="PANTHER" id="PTHR10434">
    <property type="entry name" value="1-ACYL-SN-GLYCEROL-3-PHOSPHATE ACYLTRANSFERASE"/>
    <property type="match status" value="1"/>
</dbReference>
<keyword evidence="7" id="KW-0594">Phospholipid biosynthesis</keyword>
<evidence type="ECO:0000256" key="8">
    <source>
        <dbReference type="SAM" id="Phobius"/>
    </source>
</evidence>
<comment type="domain">
    <text evidence="7">The HXXXXD motif is essential for acyltransferase activity and may constitute the binding site for the phosphate moiety of the glycerol-3-phosphate.</text>
</comment>
<evidence type="ECO:0000256" key="5">
    <source>
        <dbReference type="ARBA" id="ARBA00023098"/>
    </source>
</evidence>
<keyword evidence="8" id="KW-1133">Transmembrane helix</keyword>
<dbReference type="Pfam" id="PF01553">
    <property type="entry name" value="Acyltransferase"/>
    <property type="match status" value="1"/>
</dbReference>
<name>A0ABT4DE55_9CLOT</name>
<keyword evidence="5 7" id="KW-0443">Lipid metabolism</keyword>
<comment type="pathway">
    <text evidence="1">Lipid metabolism.</text>
</comment>
<keyword evidence="3 7" id="KW-0444">Lipid biosynthesis</keyword>